<dbReference type="AlphaFoldDB" id="A0A3F2RG70"/>
<evidence type="ECO:0000256" key="3">
    <source>
        <dbReference type="SAM" id="MobiDB-lite"/>
    </source>
</evidence>
<dbReference type="Gene3D" id="1.25.40.10">
    <property type="entry name" value="Tetratricopeptide repeat domain"/>
    <property type="match status" value="1"/>
</dbReference>
<sequence length="475" mass="53828">MDMSAENPFADLMTKAVKLKGAQQAQLRTQFDSWPQYFQHSLFMQDSVISVRSKSFLERIAAAEDMKAAGNDHFSKEALEEAVAEYEKALAVFKYLENKDPGWKKKGIEDTDMLTTDFKCDDLEDQNRLNTLKTSCYLNIAVAKLKLKEFAVCIRACDDALELDPRNVKAYFRRAQALITPASSGALEFDRAISDLQKAYAIDPENREVRKLLRELMEQRTKQRALDKDTFSGMFNRGQVYGEATKEEAEVDEETREQKFQQEVDEAEALARNFEAKGKPEFASEIREKIAKAQDLRNRRLKSVDFFNPTAEMIANAKESGIDLTDKSVQEMLHDLQEEERNKKSSSSEKQTESRASPPNAVESVDSLLKSMSNAEITQMLRCEGIDYHKISDREQFLETARHVLLSKIDEKKEPPKPSYARTIILLAVAWTLLRLYTSGGLSVLTRIAMNAVSGGTESNTAEQEAANVMDIFDD</sequence>
<accession>A0A3F2RG70</accession>
<name>A0A3F2RG70_9STRA</name>
<feature type="region of interest" description="Disordered" evidence="3">
    <location>
        <begin position="335"/>
        <end position="364"/>
    </location>
</feature>
<dbReference type="InterPro" id="IPR039663">
    <property type="entry name" value="AIP/AIPL1/TTC9"/>
</dbReference>
<reference evidence="6 7" key="1">
    <citation type="submission" date="2018-07" db="EMBL/GenBank/DDBJ databases">
        <title>Genome sequencing of oomycete isolates from Chile give support for New Zealand origin for Phytophthora kernoviae and make available the first Nothophytophthora sp. genome.</title>
        <authorList>
            <person name="Studholme D.J."/>
            <person name="Sanfuentes E."/>
            <person name="Panda P."/>
            <person name="Hill R."/>
            <person name="Sambles C."/>
            <person name="Grant M."/>
            <person name="Williams N.M."/>
            <person name="Mcdougal R.L."/>
        </authorList>
    </citation>
    <scope>NUCLEOTIDE SEQUENCE [LARGE SCALE GENOMIC DNA]</scope>
    <source>
        <strain evidence="5">Chile6</strain>
        <strain evidence="4">Chile7</strain>
    </source>
</reference>
<protein>
    <submittedName>
        <fullName evidence="5">Uncharacterized protein</fullName>
    </submittedName>
</protein>
<comment type="caution">
    <text evidence="5">The sequence shown here is derived from an EMBL/GenBank/DDBJ whole genome shotgun (WGS) entry which is preliminary data.</text>
</comment>
<keyword evidence="2" id="KW-0802">TPR repeat</keyword>
<dbReference type="InterPro" id="IPR011990">
    <property type="entry name" value="TPR-like_helical_dom_sf"/>
</dbReference>
<dbReference type="EMBL" id="MBAD02001400">
    <property type="protein sequence ID" value="RLN55068.1"/>
    <property type="molecule type" value="Genomic_DNA"/>
</dbReference>
<evidence type="ECO:0000256" key="1">
    <source>
        <dbReference type="ARBA" id="ARBA00022737"/>
    </source>
</evidence>
<dbReference type="SUPFAM" id="SSF48452">
    <property type="entry name" value="TPR-like"/>
    <property type="match status" value="1"/>
</dbReference>
<dbReference type="EMBL" id="MBDO02000390">
    <property type="protein sequence ID" value="RLN56038.1"/>
    <property type="molecule type" value="Genomic_DNA"/>
</dbReference>
<keyword evidence="1" id="KW-0677">Repeat</keyword>
<dbReference type="PANTHER" id="PTHR11242">
    <property type="entry name" value="ARYL HYDROCARBON RECEPTOR INTERACTING PROTEIN RELATED"/>
    <property type="match status" value="1"/>
</dbReference>
<feature type="compositionally biased region" description="Basic and acidic residues" evidence="3">
    <location>
        <begin position="335"/>
        <end position="353"/>
    </location>
</feature>
<dbReference type="Proteomes" id="UP000277300">
    <property type="component" value="Unassembled WGS sequence"/>
</dbReference>
<dbReference type="Proteomes" id="UP000284657">
    <property type="component" value="Unassembled WGS sequence"/>
</dbReference>
<gene>
    <name evidence="4" type="ORF">BBJ29_006420</name>
    <name evidence="5" type="ORF">BBP00_00008191</name>
</gene>
<dbReference type="OrthoDB" id="298012at2759"/>
<evidence type="ECO:0000313" key="6">
    <source>
        <dbReference type="Proteomes" id="UP000277300"/>
    </source>
</evidence>
<evidence type="ECO:0000313" key="5">
    <source>
        <dbReference type="EMBL" id="RLN56038.1"/>
    </source>
</evidence>
<proteinExistence type="predicted"/>
<dbReference type="SMART" id="SM00028">
    <property type="entry name" value="TPR"/>
    <property type="match status" value="3"/>
</dbReference>
<dbReference type="PANTHER" id="PTHR11242:SF17">
    <property type="match status" value="1"/>
</dbReference>
<organism evidence="5 6">
    <name type="scientific">Phytophthora kernoviae</name>
    <dbReference type="NCBI Taxonomy" id="325452"/>
    <lineage>
        <taxon>Eukaryota</taxon>
        <taxon>Sar</taxon>
        <taxon>Stramenopiles</taxon>
        <taxon>Oomycota</taxon>
        <taxon>Peronosporomycetes</taxon>
        <taxon>Peronosporales</taxon>
        <taxon>Peronosporaceae</taxon>
        <taxon>Phytophthora</taxon>
    </lineage>
</organism>
<evidence type="ECO:0000313" key="7">
    <source>
        <dbReference type="Proteomes" id="UP000284657"/>
    </source>
</evidence>
<dbReference type="InterPro" id="IPR019734">
    <property type="entry name" value="TPR_rpt"/>
</dbReference>
<evidence type="ECO:0000313" key="4">
    <source>
        <dbReference type="EMBL" id="RLN55068.1"/>
    </source>
</evidence>
<evidence type="ECO:0000256" key="2">
    <source>
        <dbReference type="ARBA" id="ARBA00022803"/>
    </source>
</evidence>